<keyword evidence="1" id="KW-1133">Transmembrane helix</keyword>
<feature type="transmembrane region" description="Helical" evidence="1">
    <location>
        <begin position="69"/>
        <end position="88"/>
    </location>
</feature>
<name>A0A933GLW5_UNCTE</name>
<dbReference type="AlphaFoldDB" id="A0A933GLW5"/>
<feature type="transmembrane region" description="Helical" evidence="1">
    <location>
        <begin position="6"/>
        <end position="23"/>
    </location>
</feature>
<dbReference type="EMBL" id="JACQWF010000105">
    <property type="protein sequence ID" value="MBI4595174.1"/>
    <property type="molecule type" value="Genomic_DNA"/>
</dbReference>
<dbReference type="Proteomes" id="UP000772181">
    <property type="component" value="Unassembled WGS sequence"/>
</dbReference>
<proteinExistence type="predicted"/>
<keyword evidence="1" id="KW-0472">Membrane</keyword>
<evidence type="ECO:0000313" key="2">
    <source>
        <dbReference type="EMBL" id="MBI4595174.1"/>
    </source>
</evidence>
<protein>
    <submittedName>
        <fullName evidence="2">Uncharacterized protein</fullName>
    </submittedName>
</protein>
<sequence>MYELQVLGLSCLIAPIFAKYSGYEIQKKPFDLVGVTGLFFLLSAAFTIVFSEFEMLKTFTMWAAGISRFLGWIGLFVGAIWAACNVITEREAHVTK</sequence>
<organism evidence="2 3">
    <name type="scientific">Tectimicrobiota bacterium</name>
    <dbReference type="NCBI Taxonomy" id="2528274"/>
    <lineage>
        <taxon>Bacteria</taxon>
        <taxon>Pseudomonadati</taxon>
        <taxon>Nitrospinota/Tectimicrobiota group</taxon>
        <taxon>Candidatus Tectimicrobiota</taxon>
    </lineage>
</organism>
<evidence type="ECO:0000313" key="3">
    <source>
        <dbReference type="Proteomes" id="UP000772181"/>
    </source>
</evidence>
<reference evidence="2" key="1">
    <citation type="submission" date="2020-07" db="EMBL/GenBank/DDBJ databases">
        <title>Huge and variable diversity of episymbiotic CPR bacteria and DPANN archaea in groundwater ecosystems.</title>
        <authorList>
            <person name="He C.Y."/>
            <person name="Keren R."/>
            <person name="Whittaker M."/>
            <person name="Farag I.F."/>
            <person name="Doudna J."/>
            <person name="Cate J.H.D."/>
            <person name="Banfield J.F."/>
        </authorList>
    </citation>
    <scope>NUCLEOTIDE SEQUENCE</scope>
    <source>
        <strain evidence="2">NC_groundwater_1482_Ag_S-0.65um_47_24</strain>
    </source>
</reference>
<feature type="transmembrane region" description="Helical" evidence="1">
    <location>
        <begin position="30"/>
        <end position="49"/>
    </location>
</feature>
<keyword evidence="1" id="KW-0812">Transmembrane</keyword>
<evidence type="ECO:0000256" key="1">
    <source>
        <dbReference type="SAM" id="Phobius"/>
    </source>
</evidence>
<gene>
    <name evidence="2" type="ORF">HY730_02220</name>
</gene>
<accession>A0A933GLW5</accession>
<comment type="caution">
    <text evidence="2">The sequence shown here is derived from an EMBL/GenBank/DDBJ whole genome shotgun (WGS) entry which is preliminary data.</text>
</comment>